<dbReference type="InterPro" id="IPR014729">
    <property type="entry name" value="Rossmann-like_a/b/a_fold"/>
</dbReference>
<evidence type="ECO:0000259" key="1">
    <source>
        <dbReference type="Pfam" id="PF02698"/>
    </source>
</evidence>
<dbReference type="Gene3D" id="3.40.50.620">
    <property type="entry name" value="HUPs"/>
    <property type="match status" value="1"/>
</dbReference>
<dbReference type="PANTHER" id="PTHR30336">
    <property type="entry name" value="INNER MEMBRANE PROTEIN, PROBABLE PERMEASE"/>
    <property type="match status" value="1"/>
</dbReference>
<dbReference type="PANTHER" id="PTHR30336:SF20">
    <property type="entry name" value="DUF218 DOMAIN-CONTAINING PROTEIN"/>
    <property type="match status" value="1"/>
</dbReference>
<gene>
    <name evidence="2" type="ORF">OAN307_c40260</name>
</gene>
<proteinExistence type="predicted"/>
<keyword evidence="3" id="KW-1185">Reference proteome</keyword>
<dbReference type="EMBL" id="CP003740">
    <property type="protein sequence ID" value="AGI69446.1"/>
    <property type="molecule type" value="Genomic_DNA"/>
</dbReference>
<dbReference type="GO" id="GO:0005886">
    <property type="term" value="C:plasma membrane"/>
    <property type="evidence" value="ECO:0007669"/>
    <property type="project" value="TreeGrafter"/>
</dbReference>
<dbReference type="HOGENOM" id="CLU_2012939_0_0_5"/>
<dbReference type="Pfam" id="PF02698">
    <property type="entry name" value="DUF218"/>
    <property type="match status" value="1"/>
</dbReference>
<feature type="domain" description="DUF218" evidence="1">
    <location>
        <begin position="5"/>
        <end position="90"/>
    </location>
</feature>
<organism evidence="2 3">
    <name type="scientific">Octadecabacter antarcticus 307</name>
    <dbReference type="NCBI Taxonomy" id="391626"/>
    <lineage>
        <taxon>Bacteria</taxon>
        <taxon>Pseudomonadati</taxon>
        <taxon>Pseudomonadota</taxon>
        <taxon>Alphaproteobacteria</taxon>
        <taxon>Rhodobacterales</taxon>
        <taxon>Roseobacteraceae</taxon>
        <taxon>Octadecabacter</taxon>
    </lineage>
</organism>
<protein>
    <submittedName>
        <fullName evidence="2">DUF218 family protein</fullName>
    </submittedName>
</protein>
<accession>M9RGD8</accession>
<name>M9RGD8_9RHOB</name>
<dbReference type="RefSeq" id="WP_015501381.1">
    <property type="nucleotide sequence ID" value="NC_020911.1"/>
</dbReference>
<dbReference type="InterPro" id="IPR051599">
    <property type="entry name" value="Cell_Envelope_Assoc"/>
</dbReference>
<dbReference type="AlphaFoldDB" id="M9RGD8"/>
<dbReference type="eggNOG" id="COG1434">
    <property type="taxonomic scope" value="Bacteria"/>
</dbReference>
<dbReference type="Proteomes" id="UP000005307">
    <property type="component" value="Chromosome"/>
</dbReference>
<sequence length="123" mass="13474">MAIGIILGAAVWRDGRSPTLRRRTLHALTLYNGGHISFLVLCGGVGKHPPSETAAMQKILRGAGVRDDAMVLENLSTTTGENIRFAQTLINEIQRQGHCNFFHNNLQICGPTMTRLNPRVEPA</sequence>
<reference evidence="2 3" key="1">
    <citation type="journal article" date="2013" name="PLoS ONE">
        <title>Poles Apart: Arctic and Antarctic Octadecabacter strains Share High Genome Plasticity and a New Type of Xanthorhodopsin.</title>
        <authorList>
            <person name="Vollmers J."/>
            <person name="Voget S."/>
            <person name="Dietrich S."/>
            <person name="Gollnow K."/>
            <person name="Smits M."/>
            <person name="Meyer K."/>
            <person name="Brinkhoff T."/>
            <person name="Simon M."/>
            <person name="Daniel R."/>
        </authorList>
    </citation>
    <scope>NUCLEOTIDE SEQUENCE [LARGE SCALE GENOMIC DNA]</scope>
    <source>
        <strain evidence="2 3">307</strain>
    </source>
</reference>
<dbReference type="OrthoDB" id="9809813at2"/>
<evidence type="ECO:0000313" key="2">
    <source>
        <dbReference type="EMBL" id="AGI69446.1"/>
    </source>
</evidence>
<dbReference type="CDD" id="cd06259">
    <property type="entry name" value="YdcF-like"/>
    <property type="match status" value="1"/>
</dbReference>
<dbReference type="STRING" id="391626.OAN307_c40260"/>
<dbReference type="KEGG" id="oat:OAN307_c40260"/>
<evidence type="ECO:0000313" key="3">
    <source>
        <dbReference type="Proteomes" id="UP000005307"/>
    </source>
</evidence>
<dbReference type="InterPro" id="IPR003848">
    <property type="entry name" value="DUF218"/>
</dbReference>